<proteinExistence type="predicted"/>
<dbReference type="GO" id="GO:1905515">
    <property type="term" value="P:non-motile cilium assembly"/>
    <property type="evidence" value="ECO:0007669"/>
    <property type="project" value="TreeGrafter"/>
</dbReference>
<reference evidence="7 8" key="1">
    <citation type="submission" date="2015-01" db="EMBL/GenBank/DDBJ databases">
        <title>Evolution of Trichinella species and genotypes.</title>
        <authorList>
            <person name="Korhonen P.K."/>
            <person name="Edoardo P."/>
            <person name="Giuseppe L.R."/>
            <person name="Gasser R.B."/>
        </authorList>
    </citation>
    <scope>NUCLEOTIDE SEQUENCE [LARGE SCALE GENOMIC DNA]</scope>
    <source>
        <strain evidence="7">ISS3</strain>
    </source>
</reference>
<feature type="domain" description="CC2D2A N-terminal C2" evidence="4">
    <location>
        <begin position="536"/>
        <end position="711"/>
    </location>
</feature>
<accession>A0A0V1AXP5</accession>
<evidence type="ECO:0000313" key="8">
    <source>
        <dbReference type="Proteomes" id="UP000054776"/>
    </source>
</evidence>
<keyword evidence="3" id="KW-0472">Membrane</keyword>
<dbReference type="Pfam" id="PF15625">
    <property type="entry name" value="CC2D2AN-C2"/>
    <property type="match status" value="1"/>
</dbReference>
<dbReference type="GO" id="GO:0035869">
    <property type="term" value="C:ciliary transition zone"/>
    <property type="evidence" value="ECO:0007669"/>
    <property type="project" value="TreeGrafter"/>
</dbReference>
<evidence type="ECO:0000313" key="7">
    <source>
        <dbReference type="EMBL" id="KRY29526.1"/>
    </source>
</evidence>
<dbReference type="InterPro" id="IPR056288">
    <property type="entry name" value="CEP76_C"/>
</dbReference>
<gene>
    <name evidence="7" type="primary">CC2D2A</name>
    <name evidence="7" type="ORF">T01_1298</name>
</gene>
<dbReference type="InterPro" id="IPR056290">
    <property type="entry name" value="CEPT76/DRC7_peptidase-like_dom"/>
</dbReference>
<evidence type="ECO:0000256" key="3">
    <source>
        <dbReference type="SAM" id="Phobius"/>
    </source>
</evidence>
<dbReference type="Pfam" id="PF24652">
    <property type="entry name" value="CEP76_C"/>
    <property type="match status" value="1"/>
</dbReference>
<dbReference type="InterPro" id="IPR052434">
    <property type="entry name" value="Tectonic-like_complex_comp"/>
</dbReference>
<feature type="coiled-coil region" evidence="1">
    <location>
        <begin position="469"/>
        <end position="499"/>
    </location>
</feature>
<evidence type="ECO:0000259" key="4">
    <source>
        <dbReference type="Pfam" id="PF15625"/>
    </source>
</evidence>
<evidence type="ECO:0000256" key="2">
    <source>
        <dbReference type="SAM" id="MobiDB-lite"/>
    </source>
</evidence>
<protein>
    <submittedName>
        <fullName evidence="7">Coiled-coil and C2 domain-containing protein 2A</fullName>
    </submittedName>
</protein>
<organism evidence="7 8">
    <name type="scientific">Trichinella spiralis</name>
    <name type="common">Trichina worm</name>
    <dbReference type="NCBI Taxonomy" id="6334"/>
    <lineage>
        <taxon>Eukaryota</taxon>
        <taxon>Metazoa</taxon>
        <taxon>Ecdysozoa</taxon>
        <taxon>Nematoda</taxon>
        <taxon>Enoplea</taxon>
        <taxon>Dorylaimia</taxon>
        <taxon>Trichinellida</taxon>
        <taxon>Trichinellidae</taxon>
        <taxon>Trichinella</taxon>
    </lineage>
</organism>
<dbReference type="InParanoid" id="A0A0V1AXP5"/>
<dbReference type="STRING" id="6334.A0A0V1AXP5"/>
<evidence type="ECO:0000259" key="5">
    <source>
        <dbReference type="Pfam" id="PF24652"/>
    </source>
</evidence>
<keyword evidence="3" id="KW-1133">Transmembrane helix</keyword>
<feature type="coiled-coil region" evidence="1">
    <location>
        <begin position="378"/>
        <end position="434"/>
    </location>
</feature>
<name>A0A0V1AXP5_TRISP</name>
<dbReference type="PANTHER" id="PTHR20837:SF0">
    <property type="entry name" value="COILED-COIL AND C2 DOMAIN-CONTAINING PROTEIN 2A"/>
    <property type="match status" value="1"/>
</dbReference>
<keyword evidence="8" id="KW-1185">Reference proteome</keyword>
<dbReference type="Proteomes" id="UP000054776">
    <property type="component" value="Unassembled WGS sequence"/>
</dbReference>
<dbReference type="InterPro" id="IPR028928">
    <property type="entry name" value="CC2D2AN-C2"/>
</dbReference>
<evidence type="ECO:0000259" key="6">
    <source>
        <dbReference type="Pfam" id="PF24656"/>
    </source>
</evidence>
<feature type="transmembrane region" description="Helical" evidence="3">
    <location>
        <begin position="1493"/>
        <end position="1515"/>
    </location>
</feature>
<feature type="domain" description="CEP76/DRC7 peptidase-like" evidence="6">
    <location>
        <begin position="1250"/>
        <end position="1361"/>
    </location>
</feature>
<keyword evidence="1" id="KW-0175">Coiled coil</keyword>
<evidence type="ECO:0000256" key="1">
    <source>
        <dbReference type="SAM" id="Coils"/>
    </source>
</evidence>
<dbReference type="GO" id="GO:1904491">
    <property type="term" value="P:protein localization to ciliary transition zone"/>
    <property type="evidence" value="ECO:0007669"/>
    <property type="project" value="TreeGrafter"/>
</dbReference>
<comment type="caution">
    <text evidence="7">The sequence shown here is derived from an EMBL/GenBank/DDBJ whole genome shotgun (WGS) entry which is preliminary data.</text>
</comment>
<feature type="region of interest" description="Disordered" evidence="2">
    <location>
        <begin position="1"/>
        <end position="35"/>
    </location>
</feature>
<feature type="domain" description="Centrosomal protein of 76 kDa C-terminal" evidence="5">
    <location>
        <begin position="1388"/>
        <end position="1513"/>
    </location>
</feature>
<dbReference type="EMBL" id="JYDH01000168">
    <property type="protein sequence ID" value="KRY29526.1"/>
    <property type="molecule type" value="Genomic_DNA"/>
</dbReference>
<sequence>MNEESFDMKTINEPSAAAPVPAPRKRESLAKKLKSTLPSEIHSDITKREELKEAASPYSESLLFKNADSDRSASSNSQVPLRLRDKVKNFQCISRVKEHVLKKRFESNTEQAEVRRLSTLDKHREDEIKREQNFEYFRKKYEDWKKSHSDLKEKIERNCASDEEQLQFFTNISLAESDDFFLASVAPCAKRESDYTDLKEVKIMAKIEPILRPFKMQLETENQLYYFPESNVRQRRVRASTVELEEGVYCGPELGLSTRNVDTMKARLLVEKRKLNLWIHKEEIARLPMSLINFPVKLDFSQGSHASMITSYTPAVTNVQSRMNYGVYQLDVELSKLMFTHHSLFSKEDVLCRRLLEQYHGYERRLRESTSYYYAQRLEDVKSKVRELKAKVNHLNLHNDSEQINDLSRLIGKLQKESRELRKLRNKEETFDLQLLQSMVANWNIIKRLRIWQGYTTTSFKLTLEKYEVDEVKDKEKWEEDLMDELEEREDEHIALQSKNLQNEDNDQSPSESMPFDRNFAWMEICANALKTRRNPGEPLLVPVLGSSSTITPIDQCPKAEKERRQEITRHKIMLKLYYNGKEVCSTQSRPLNLDFCVLINQKFNLMVSEWPQSLSFKIFESSGHGWDEIATVCVPIPSYSQISTPDMALLDEIEFASELKAKYTHSAVGAGNTVNFYLNGVPSCIPRISGVLRCLARWGKDHSGKPLFPPFKERTRTCLFSNKNSVFIIFSVILNQNFQFETDSANAVDPNDPKIVAAQNMKSSALCRKDSGALTGFIVVPAECQLVTAGEFLRNLRYRCLQLRSEKVPHLMNIQPFPALDREIPKDILSVDEDILEKGDELFEMKELEQYLRSAKQAAAMRWKLLQSLCSMESTPVYKDLVNEPDLKSLYLLKKFLLTERDRPLRPTQRSLRSLTSQSNNFDHCTNGKVRITTAATRETDSSILTKKLLQTVVYMRFRDKLLRTSVAEGTDPTWNHVFILEFKPTKTSGGAIDRVSWSQYIQFDVFEQSAVEVPKEERNDHHTVCHHIERHWIGSVKIPIITILNQMRIQGNFILSCPPFRLSNYESTKNVATNQLCHPYVQLFFAVEFGLRICKRTCIPVRILFSYSLLSMMLTKLLLLFLASVEDSSVLSYGDHWLEEVRQRHNNRNFLPFVLDSSGRKIIVTRYLRPIPPPPEILALRDDKNATVVFACHLVSRIPKNDEIMVKQEAVHIWNTISFLAMIDFNMAYDKNVWHDIVKNNVKHSGKVEDVFQLMRAQEAEHAHLLYSWLSAMEIECYLLLGTSTVEGPYAAYVLVKLNTLVICNPTTGSIYDLNDQLCPLFDIACACNSDNIWANIQKPGPLFAMNFDFANASRWRSFWNKRMPARQLPSVQPETLEYTNPNQDVTIKLEARLRKAIADHLMRQRPNELTRFNRFAGQTFRDCLLTMEKNLIQPFNAVDETKSSLQTLLDAYKIFGFAINEPYISQQKLLKTISQTEICNMSDPDMEFTMAVYVQGYSSNILSVWILLASLVRRR</sequence>
<dbReference type="PANTHER" id="PTHR20837">
    <property type="entry name" value="CENTROSOMAL PROTEIN-RELATED"/>
    <property type="match status" value="1"/>
</dbReference>
<keyword evidence="3" id="KW-0812">Transmembrane</keyword>
<dbReference type="OrthoDB" id="2162143at2759"/>
<dbReference type="Pfam" id="PF24656">
    <property type="entry name" value="CEPT76_peptidase"/>
    <property type="match status" value="1"/>
</dbReference>